<evidence type="ECO:0000313" key="4">
    <source>
        <dbReference type="Proteomes" id="UP001596004"/>
    </source>
</evidence>
<accession>A0ABV9CDA1</accession>
<feature type="transmembrane region" description="Helical" evidence="2">
    <location>
        <begin position="149"/>
        <end position="168"/>
    </location>
</feature>
<feature type="compositionally biased region" description="Basic and acidic residues" evidence="1">
    <location>
        <begin position="46"/>
        <end position="84"/>
    </location>
</feature>
<keyword evidence="2" id="KW-1133">Transmembrane helix</keyword>
<feature type="compositionally biased region" description="Low complexity" evidence="1">
    <location>
        <begin position="178"/>
        <end position="189"/>
    </location>
</feature>
<proteinExistence type="predicted"/>
<feature type="region of interest" description="Disordered" evidence="1">
    <location>
        <begin position="1"/>
        <end position="143"/>
    </location>
</feature>
<feature type="compositionally biased region" description="Low complexity" evidence="1">
    <location>
        <begin position="207"/>
        <end position="270"/>
    </location>
</feature>
<protein>
    <submittedName>
        <fullName evidence="3">Uncharacterized protein</fullName>
    </submittedName>
</protein>
<keyword evidence="4" id="KW-1185">Reference proteome</keyword>
<sequence>MDRDGNPRSHDEDPLKQTGPFSIDWAAEPERPGGDVLSDGWTSGHEPVHAHGDDSAEFERPDHERSERYEGPAERTDGHDRADGPGEYTESYEASPDDYERPEGYARPDGDDWAPGGEPEGEGRRRGFLGSGWTGDSDLEEEKGSKNKGLILAMAAIVVLAVAGGWIVSSSVGSKPEAACAAPADCSPAGQKAPGGTGSPAADPTGEATGPAAVPEETEEATQAPSASPTAAPTTTSRPRATRQPTPRPSPTRTRQSSAPPTPRSSQPQQEPEDPRLEDDTPTTEPSPSPSAPPTTQAPPPQPAPTPTERNGGLLDWLF</sequence>
<feature type="compositionally biased region" description="Basic and acidic residues" evidence="1">
    <location>
        <begin position="1"/>
        <end position="15"/>
    </location>
</feature>
<feature type="compositionally biased region" description="Basic and acidic residues" evidence="1">
    <location>
        <begin position="98"/>
        <end position="110"/>
    </location>
</feature>
<keyword evidence="2" id="KW-0472">Membrane</keyword>
<dbReference type="EMBL" id="JBHSFP010000004">
    <property type="protein sequence ID" value="MFC4530755.1"/>
    <property type="molecule type" value="Genomic_DNA"/>
</dbReference>
<reference evidence="4" key="1">
    <citation type="journal article" date="2019" name="Int. J. Syst. Evol. Microbiol.">
        <title>The Global Catalogue of Microorganisms (GCM) 10K type strain sequencing project: providing services to taxonomists for standard genome sequencing and annotation.</title>
        <authorList>
            <consortium name="The Broad Institute Genomics Platform"/>
            <consortium name="The Broad Institute Genome Sequencing Center for Infectious Disease"/>
            <person name="Wu L."/>
            <person name="Ma J."/>
        </authorList>
    </citation>
    <scope>NUCLEOTIDE SEQUENCE [LARGE SCALE GENOMIC DNA]</scope>
    <source>
        <strain evidence="4">CGMCC 4.7132</strain>
    </source>
</reference>
<feature type="region of interest" description="Disordered" evidence="1">
    <location>
        <begin position="172"/>
        <end position="319"/>
    </location>
</feature>
<gene>
    <name evidence="3" type="ORF">ACFO60_08255</name>
</gene>
<evidence type="ECO:0000256" key="1">
    <source>
        <dbReference type="SAM" id="MobiDB-lite"/>
    </source>
</evidence>
<evidence type="ECO:0000313" key="3">
    <source>
        <dbReference type="EMBL" id="MFC4530755.1"/>
    </source>
</evidence>
<keyword evidence="2" id="KW-0812">Transmembrane</keyword>
<comment type="caution">
    <text evidence="3">The sequence shown here is derived from an EMBL/GenBank/DDBJ whole genome shotgun (WGS) entry which is preliminary data.</text>
</comment>
<dbReference type="Proteomes" id="UP001596004">
    <property type="component" value="Unassembled WGS sequence"/>
</dbReference>
<evidence type="ECO:0000256" key="2">
    <source>
        <dbReference type="SAM" id="Phobius"/>
    </source>
</evidence>
<feature type="compositionally biased region" description="Pro residues" evidence="1">
    <location>
        <begin position="285"/>
        <end position="306"/>
    </location>
</feature>
<dbReference type="RefSeq" id="WP_380838805.1">
    <property type="nucleotide sequence ID" value="NZ_JBHSFP010000004.1"/>
</dbReference>
<organism evidence="3 4">
    <name type="scientific">Sphaerisporangium dianthi</name>
    <dbReference type="NCBI Taxonomy" id="1436120"/>
    <lineage>
        <taxon>Bacteria</taxon>
        <taxon>Bacillati</taxon>
        <taxon>Actinomycetota</taxon>
        <taxon>Actinomycetes</taxon>
        <taxon>Streptosporangiales</taxon>
        <taxon>Streptosporangiaceae</taxon>
        <taxon>Sphaerisporangium</taxon>
    </lineage>
</organism>
<name>A0ABV9CDA1_9ACTN</name>